<evidence type="ECO:0000313" key="1">
    <source>
        <dbReference type="EMBL" id="MBU2690494.1"/>
    </source>
</evidence>
<dbReference type="InterPro" id="IPR011051">
    <property type="entry name" value="RmlC_Cupin_sf"/>
</dbReference>
<protein>
    <recommendedName>
        <fullName evidence="3">Cupin domain-containing protein</fullName>
    </recommendedName>
</protein>
<proteinExistence type="predicted"/>
<dbReference type="Gene3D" id="2.60.120.10">
    <property type="entry name" value="Jelly Rolls"/>
    <property type="match status" value="1"/>
</dbReference>
<evidence type="ECO:0008006" key="3">
    <source>
        <dbReference type="Google" id="ProtNLM"/>
    </source>
</evidence>
<evidence type="ECO:0000313" key="2">
    <source>
        <dbReference type="Proteomes" id="UP000777784"/>
    </source>
</evidence>
<reference evidence="1" key="1">
    <citation type="submission" date="2021-05" db="EMBL/GenBank/DDBJ databases">
        <title>Energy efficiency and biological interactions define the core microbiome of deep oligotrophic groundwater.</title>
        <authorList>
            <person name="Mehrshad M."/>
            <person name="Lopez-Fernandez M."/>
            <person name="Bell E."/>
            <person name="Bernier-Latmani R."/>
            <person name="Bertilsson S."/>
            <person name="Dopson M."/>
        </authorList>
    </citation>
    <scope>NUCLEOTIDE SEQUENCE</scope>
    <source>
        <strain evidence="1">Modern_marine.mb.64</strain>
    </source>
</reference>
<comment type="caution">
    <text evidence="1">The sequence shown here is derived from an EMBL/GenBank/DDBJ whole genome shotgun (WGS) entry which is preliminary data.</text>
</comment>
<dbReference type="SUPFAM" id="SSF51182">
    <property type="entry name" value="RmlC-like cupins"/>
    <property type="match status" value="1"/>
</dbReference>
<accession>A0A948RVK4</accession>
<organism evidence="1 2">
    <name type="scientific">Eiseniibacteriota bacterium</name>
    <dbReference type="NCBI Taxonomy" id="2212470"/>
    <lineage>
        <taxon>Bacteria</taxon>
        <taxon>Candidatus Eiseniibacteriota</taxon>
    </lineage>
</organism>
<dbReference type="AlphaFoldDB" id="A0A948RVK4"/>
<dbReference type="InterPro" id="IPR014710">
    <property type="entry name" value="RmlC-like_jellyroll"/>
</dbReference>
<dbReference type="EMBL" id="JAHJDP010000032">
    <property type="protein sequence ID" value="MBU2690494.1"/>
    <property type="molecule type" value="Genomic_DNA"/>
</dbReference>
<dbReference type="Proteomes" id="UP000777784">
    <property type="component" value="Unassembled WGS sequence"/>
</dbReference>
<name>A0A948RVK4_UNCEI</name>
<gene>
    <name evidence="1" type="ORF">KJ970_06160</name>
</gene>
<sequence>MIRSSGESEPGHGSTPPFRAIERLTASIRELEKEGYTIDPWIVPAGTEYRSQVSNVDKILAVLRGCLRLELPTGSRILNSGSIANIVHGLRHSIRVEGEEDAYVMVAHRDPPPIPPEAFETDGV</sequence>